<evidence type="ECO:0000259" key="2">
    <source>
        <dbReference type="Pfam" id="PF18276"/>
    </source>
</evidence>
<dbReference type="InterPro" id="IPR046839">
    <property type="entry name" value="ABC_toxin_N"/>
</dbReference>
<evidence type="ECO:0000256" key="1">
    <source>
        <dbReference type="ARBA" id="ARBA00023026"/>
    </source>
</evidence>
<feature type="domain" description="Tc toxin complex TcA C-terminal TcB-binding" evidence="2">
    <location>
        <begin position="2357"/>
        <end position="2645"/>
    </location>
</feature>
<feature type="domain" description="ABC toxin N-terminal" evidence="4">
    <location>
        <begin position="908"/>
        <end position="1026"/>
    </location>
</feature>
<reference evidence="5" key="1">
    <citation type="submission" date="2016-10" db="EMBL/GenBank/DDBJ databases">
        <authorList>
            <person name="de Groot N.N."/>
        </authorList>
    </citation>
    <scope>NUCLEOTIDE SEQUENCE</scope>
</reference>
<protein>
    <recommendedName>
        <fullName evidence="6">Virulence plasmid A protein</fullName>
    </recommendedName>
</protein>
<feature type="domain" description="Neuraminidase-like" evidence="3">
    <location>
        <begin position="1061"/>
        <end position="1197"/>
    </location>
</feature>
<keyword evidence="1" id="KW-0843">Virulence</keyword>
<dbReference type="Pfam" id="PF18413">
    <property type="entry name" value="Neuraminidase"/>
    <property type="match status" value="1"/>
</dbReference>
<evidence type="ECO:0000259" key="4">
    <source>
        <dbReference type="Pfam" id="PF20220"/>
    </source>
</evidence>
<evidence type="ECO:0008006" key="6">
    <source>
        <dbReference type="Google" id="ProtNLM"/>
    </source>
</evidence>
<dbReference type="InterPro" id="IPR040840">
    <property type="entry name" value="TcA_TcB_BD"/>
</dbReference>
<dbReference type="Pfam" id="PF18276">
    <property type="entry name" value="TcA_TcB_BD"/>
    <property type="match status" value="1"/>
</dbReference>
<accession>A0A1W1E099</accession>
<evidence type="ECO:0000313" key="5">
    <source>
        <dbReference type="EMBL" id="SFV87146.1"/>
    </source>
</evidence>
<name>A0A1W1E099_9ZZZZ</name>
<dbReference type="Pfam" id="PF03538">
    <property type="entry name" value="VRP1"/>
    <property type="match status" value="1"/>
</dbReference>
<evidence type="ECO:0000259" key="3">
    <source>
        <dbReference type="Pfam" id="PF18413"/>
    </source>
</evidence>
<dbReference type="EMBL" id="FPHY01000158">
    <property type="protein sequence ID" value="SFV87146.1"/>
    <property type="molecule type" value="Genomic_DNA"/>
</dbReference>
<sequence>MDIKTIDLFNHTILAKHNIIRDSEEWQQLAKQQRLIRLKITNDTATYLAGKGFQSANHIATMPLRKFLDICQDFSDSEELESAYKVAKTIRSASMHIMANVKNLHPSGHFSRTKAFTADIDASISFEALPNYEQLFGNLDYYECSEFSSIFGPAAYLLDLMRITQTYISDTNKTTIPTGLNFFDRRPDIALLALTEKNTTTEVLKLKIVNERVDALLQQLIPAAKTDYVAWLDTAAYPFNMPFCLPLVQIHAELKQTGLSLLTIYKTLQVEESYYFRELLALSPEQFALVTTGDVKRQSELWDEKTLSTLAQCDWFSRQANFDATNLVDLFQQNLNIETEKANAVNFYIGKHLNGYTTEHYFHITKDAKAGDSITNLNIKDKEAATADNLDMIGRFIRFSQYIGLSFQETDWLLNVAEFLIAGIAPYDSDVNKKRIDAFYGDHLKTVGKIYQLADLLQQPVTEILNSLGIIKTYGIGSGAVSEAPFDVIFNSVASDAPYHPIYTGNPDLYKDAVQVWNLSNKDIPASIANMLSQLGLGKVDLLELGAYVLKLLNISTQQLPLSVENLSLLYSYSSIANWLGISISELILISGTPKVSDDYKNPIDHLLLLVENAQWMKQHNTNIFKVNYVINGDINRYVDLRFHTKDFDAWLDSVKILITLKDGKLTDSVIVKLINSIADFLGTTQEIMTVLFDVKTKCMGNTTWITSFLTASSSTDNSLIIEFSRLLTLNQFLNISKPDLFLSISQYPSAYGFTTFPYSSTSKKIDISLPQLQGLIAFVDLQHKFKDAHGEFIYYLEEKNKKSSDADKILQNLTNWDATQIQTVSARYPKLGTNTAAFLILTDSIFALTSHLGDDVAMLFTLSDNTTASADTHAQMKAAEALLSAQLKSCYTPENLQIALQIISEEVLEKKRDVTVMVATWALTQAYVDVVSSNNLSEFLLIDVNVSAKIKTSYIKEAIDSIQLYLQRIKLDIEQYVVHMDIEEVWWQWISNYRIWEANREIYLYPENYLEPSLRKNQSKPFQDFSKSLLKSNITSESAEEAFKAYFQDIAQLTDLNYLSSYYTEVDNQAIYYFFAVSRAHPPKYYYCTYTYLLNENLDFDNQGTWSLWEEVGINIKGQNITPLYYAGKLMLFWVEIEKSSTSDVSSKTDANGNNNITTSRLDVYKGMVKYSILEDGGSWGSAQILVPEEIIYVDDKQGVGKNQLEKNQKVFNGVFTGMDSDKWNTVYVSEVEGDIIVYYGPTLTPVNESDALSPKAGMLVEEIPELVDFQEHLLKVLLKYNNFARLNFAVLGSICADNFVPYIDTKVFNEDLEQITVGLGGCFSSAPCLSPFLPNDNRFFIGNNVQNNSLYINLAANIYSNHQFAHSQADARTMVYNVKLRLLAFNALVSVLPNSITLAQVITNLTTNGYVEQSSSSYYATPKFANSDDQSAAVAKILGIDKATSEQYVAFFALLAVSGRENKALILFNNIDIKHSKQFAVKNKSGAFLHAHKNHSLLLNLQAKKAKQSGIISPDLFFYTHQITVVSLTTKYGYDARVKLFSELVTDKYILPLPTVKKDILTSSTTATALTVGFVDVKKFIDDMSVNDWKGLGDYLLRKKIVTTLQPLADAMIIAIMTGEPIISQHFFAESMVDTATIVDKNKKSVLIFTQLKNDNIIRVLDGFEDFGFLNSSKCINRGFGYFSDVMSHISPNPFITDAESDATFNQILNSNSLISLYNTPYQVPLPKIKSLNDCTDYNYDAMRLGTTAFARLKKQMAVEGINKVLTLENQQIPITLGNWFSDLQPIASTTAPVLLNGDQVDFSQGPYAQYYWELFFHAPILVAKNLSNQNKFEEAIDWLRHIFNPSQKSQYINLKTFSTEAPKQIDVATAGKIFTELQATKLDNNPYISANGSVNKKYKGNESLDFLVSKLKLNSVQVRIVRSVLSNYHVINPVNHYWNFQPFRNHTLQTLKTLLTNQASIRQYEDNPFDPFAIAQLRIGAFEKYVLMLYIDILIQWGDNLFAIDTRESINEATMLYLYAYDLLGKKPEDLGEKQAQKPANFVDIVKKYSTSSAIPEFLINMENSFHFENLPITKTTCQVFNDLPSYFCIPENSQLIARWNTVEDRLSKIHNSLDIHGNFQTLALFAPPINPLDLIRAAASGGNALSASSQSNKTVPIYRFAAIVQLTRQCIENVVSLGRLLEGNLEKYEAEDLSLLHTTQTGVMLNLVSSLKQDSIEQEQNTLNGLSSNLKSANDKKKYYDGLVKVGVSDYELAAQIVSDVSMGFTVASGIASASASIAFGVPQVGSPFALTYGGVQLGGTLSGIAQALGTTANIGNFVAQRLLTDGSYDRRQQEWVFSAAQAGEQAKEIGCQIAASKVRIKIAQQDLLNHSTQIQQNQDIADYLHNKFTNEELYQWLSGRVSALYHQQYQLALETAVLAQKAYQFELNSEQEFINIVYWDTAHRGLLAGESLLSSLVTMEQSYKTHLLDRKLEIEKTISLKAINPKALTDLKSDGLGAFDLDERLFDLDFPGHYQRQIKSISISIPAIIGPYQNLHATLSQSKNAVVLIPDIKAVQYLLDKGKGKDENIRHDWRSSQQIAISRGIEDAGVFQLDFKDELYLPFENTGVVSSWSLSMPTRNNAGIDYKSISDVIINLRYTAIAGSADFTTAVNGILGEPKAFHYDLKQSFANAWQGFMQDQSDTKKQQFKFNVNELQIADSMGLESVIVKITTSADIQIEAIDMLSLQIGNTVVGINNINHQPPKDENEEWVAQHWNANANNQPKDNQQVNVGWITELNLGKEASIDAMIDADWVLSFDLQAIKQSNFKAMLKDGFIDADKLLKIELLSLCFEQ</sequence>
<gene>
    <name evidence="5" type="ORF">MNB_SUP05-SYMBIONT-4-129</name>
</gene>
<proteinExistence type="predicted"/>
<dbReference type="InterPro" id="IPR041079">
    <property type="entry name" value="Neuraminidase-like"/>
</dbReference>
<dbReference type="InterPro" id="IPR018003">
    <property type="entry name" value="Insecticidal_toxin/plasmid_vir"/>
</dbReference>
<organism evidence="5">
    <name type="scientific">hydrothermal vent metagenome</name>
    <dbReference type="NCBI Taxonomy" id="652676"/>
    <lineage>
        <taxon>unclassified sequences</taxon>
        <taxon>metagenomes</taxon>
        <taxon>ecological metagenomes</taxon>
    </lineage>
</organism>
<dbReference type="Pfam" id="PF20220">
    <property type="entry name" value="ABC_toxin_N"/>
    <property type="match status" value="1"/>
</dbReference>